<feature type="transmembrane region" description="Helical" evidence="15">
    <location>
        <begin position="1153"/>
        <end position="1171"/>
    </location>
</feature>
<dbReference type="GO" id="GO:0005789">
    <property type="term" value="C:endoplasmic reticulum membrane"/>
    <property type="evidence" value="ECO:0007669"/>
    <property type="project" value="UniProtKB-SubCell"/>
</dbReference>
<evidence type="ECO:0000256" key="7">
    <source>
        <dbReference type="ARBA" id="ARBA00022741"/>
    </source>
</evidence>
<dbReference type="GO" id="GO:0005524">
    <property type="term" value="F:ATP binding"/>
    <property type="evidence" value="ECO:0007669"/>
    <property type="project" value="UniProtKB-KW"/>
</dbReference>
<keyword evidence="13 15" id="KW-0472">Membrane</keyword>
<dbReference type="Proteomes" id="UP000095300">
    <property type="component" value="Unassembled WGS sequence"/>
</dbReference>
<feature type="transmembrane region" description="Helical" evidence="15">
    <location>
        <begin position="1191"/>
        <end position="1215"/>
    </location>
</feature>
<dbReference type="SUPFAM" id="SSF81653">
    <property type="entry name" value="Calcium ATPase, transduction domain A"/>
    <property type="match status" value="1"/>
</dbReference>
<feature type="transmembrane region" description="Helical" evidence="15">
    <location>
        <begin position="91"/>
        <end position="118"/>
    </location>
</feature>
<dbReference type="GO" id="GO:0016887">
    <property type="term" value="F:ATP hydrolysis activity"/>
    <property type="evidence" value="ECO:0007669"/>
    <property type="project" value="InterPro"/>
</dbReference>
<evidence type="ECO:0000256" key="4">
    <source>
        <dbReference type="ARBA" id="ARBA00022553"/>
    </source>
</evidence>
<keyword evidence="6" id="KW-0479">Metal-binding</keyword>
<feature type="transmembrane region" description="Helical" evidence="15">
    <location>
        <begin position="222"/>
        <end position="244"/>
    </location>
</feature>
<evidence type="ECO:0000256" key="3">
    <source>
        <dbReference type="ARBA" id="ARBA00022448"/>
    </source>
</evidence>
<dbReference type="FunFam" id="3.40.50.1000:FF:000056">
    <property type="entry name" value="Cation-transporting ATPase"/>
    <property type="match status" value="1"/>
</dbReference>
<dbReference type="GO" id="GO:0046872">
    <property type="term" value="F:metal ion binding"/>
    <property type="evidence" value="ECO:0007669"/>
    <property type="project" value="UniProtKB-KW"/>
</dbReference>
<keyword evidence="4" id="KW-0597">Phosphoprotein</keyword>
<dbReference type="InterPro" id="IPR023299">
    <property type="entry name" value="ATPase_P-typ_cyto_dom_N"/>
</dbReference>
<dbReference type="Pfam" id="PF23143">
    <property type="entry name" value="2TM_P5A-ATPase"/>
    <property type="match status" value="1"/>
</dbReference>
<dbReference type="Gene3D" id="2.70.150.10">
    <property type="entry name" value="Calcium-transporting ATPase, cytoplasmic transduction domain A"/>
    <property type="match status" value="1"/>
</dbReference>
<dbReference type="Pfam" id="PF00122">
    <property type="entry name" value="E1-E2_ATPase"/>
    <property type="match status" value="1"/>
</dbReference>
<dbReference type="GO" id="GO:0019829">
    <property type="term" value="F:ATPase-coupled monoatomic cation transmembrane transporter activity"/>
    <property type="evidence" value="ECO:0007669"/>
    <property type="project" value="TreeGrafter"/>
</dbReference>
<keyword evidence="9" id="KW-0067">ATP-binding</keyword>
<dbReference type="InterPro" id="IPR036412">
    <property type="entry name" value="HAD-like_sf"/>
</dbReference>
<reference evidence="18" key="1">
    <citation type="submission" date="2020-05" db="UniProtKB">
        <authorList>
            <consortium name="EnsemblMetazoa"/>
        </authorList>
    </citation>
    <scope>IDENTIFICATION</scope>
    <source>
        <strain evidence="18">USDA</strain>
    </source>
</reference>
<dbReference type="SFLD" id="SFLDS00003">
    <property type="entry name" value="Haloacid_Dehalogenase"/>
    <property type="match status" value="1"/>
</dbReference>
<dbReference type="GO" id="GO:0015662">
    <property type="term" value="F:P-type ion transporter activity"/>
    <property type="evidence" value="ECO:0007669"/>
    <property type="project" value="TreeGrafter"/>
</dbReference>
<dbReference type="PANTHER" id="PTHR45630">
    <property type="entry name" value="CATION-TRANSPORTING ATPASE-RELATED"/>
    <property type="match status" value="1"/>
</dbReference>
<evidence type="ECO:0000256" key="6">
    <source>
        <dbReference type="ARBA" id="ARBA00022723"/>
    </source>
</evidence>
<evidence type="ECO:0000256" key="2">
    <source>
        <dbReference type="ARBA" id="ARBA00006000"/>
    </source>
</evidence>
<feature type="domain" description="P-type ATPase A" evidence="16">
    <location>
        <begin position="290"/>
        <end position="414"/>
    </location>
</feature>
<dbReference type="InterPro" id="IPR057255">
    <property type="entry name" value="2TM_P5A-ATPase"/>
</dbReference>
<keyword evidence="12 15" id="KW-1133">Transmembrane helix</keyword>
<feature type="transmembrane region" description="Helical" evidence="15">
    <location>
        <begin position="58"/>
        <end position="79"/>
    </location>
</feature>
<feature type="transmembrane region" description="Helical" evidence="15">
    <location>
        <begin position="432"/>
        <end position="451"/>
    </location>
</feature>
<dbReference type="InterPro" id="IPR023298">
    <property type="entry name" value="ATPase_P-typ_TM_dom_sf"/>
</dbReference>
<dbReference type="InterPro" id="IPR008250">
    <property type="entry name" value="ATPase_P-typ_transduc_dom_A_sf"/>
</dbReference>
<dbReference type="CDD" id="cd07543">
    <property type="entry name" value="P-type_ATPase_cation"/>
    <property type="match status" value="1"/>
</dbReference>
<feature type="transmembrane region" description="Helical" evidence="15">
    <location>
        <begin position="1028"/>
        <end position="1044"/>
    </location>
</feature>
<dbReference type="PRINTS" id="PR00119">
    <property type="entry name" value="CATATPASE"/>
</dbReference>
<evidence type="ECO:0008006" key="20">
    <source>
        <dbReference type="Google" id="ProtNLM"/>
    </source>
</evidence>
<dbReference type="SUPFAM" id="SSF81660">
    <property type="entry name" value="Metal cation-transporting ATPase, ATP-binding domain N"/>
    <property type="match status" value="1"/>
</dbReference>
<comment type="similarity">
    <text evidence="2">Belongs to the cation transport ATPase (P-type) (TC 3.A.3) family. Type V subfamily.</text>
</comment>
<dbReference type="KEGG" id="scac:106095575"/>
<evidence type="ECO:0000313" key="18">
    <source>
        <dbReference type="EnsemblMetazoa" id="SCAU005371-PA"/>
    </source>
</evidence>
<keyword evidence="10" id="KW-0460">Magnesium</keyword>
<feature type="coiled-coil region" evidence="14">
    <location>
        <begin position="933"/>
        <end position="960"/>
    </location>
</feature>
<dbReference type="SUPFAM" id="SSF56784">
    <property type="entry name" value="HAD-like"/>
    <property type="match status" value="1"/>
</dbReference>
<dbReference type="EnsemblMetazoa" id="SCAU005371-RA">
    <property type="protein sequence ID" value="SCAU005371-PA"/>
    <property type="gene ID" value="SCAU005371"/>
</dbReference>
<evidence type="ECO:0000256" key="9">
    <source>
        <dbReference type="ARBA" id="ARBA00022840"/>
    </source>
</evidence>
<dbReference type="VEuPathDB" id="VectorBase:SCAU005371"/>
<dbReference type="InterPro" id="IPR006544">
    <property type="entry name" value="P-type_TPase_V"/>
</dbReference>
<dbReference type="InterPro" id="IPR023214">
    <property type="entry name" value="HAD_sf"/>
</dbReference>
<dbReference type="NCBIfam" id="TIGR01657">
    <property type="entry name" value="P-ATPase-V"/>
    <property type="match status" value="1"/>
</dbReference>
<dbReference type="InterPro" id="IPR044492">
    <property type="entry name" value="P_typ_ATPase_HD_dom"/>
</dbReference>
<evidence type="ECO:0000259" key="16">
    <source>
        <dbReference type="Pfam" id="PF00122"/>
    </source>
</evidence>
<dbReference type="OrthoDB" id="48943at2759"/>
<protein>
    <recommendedName>
        <fullName evidence="20">Cation-transporting ATPase</fullName>
    </recommendedName>
</protein>
<keyword evidence="11" id="KW-1278">Translocase</keyword>
<dbReference type="InterPro" id="IPR018303">
    <property type="entry name" value="ATPase_P-typ_P_site"/>
</dbReference>
<evidence type="ECO:0000256" key="11">
    <source>
        <dbReference type="ARBA" id="ARBA00022967"/>
    </source>
</evidence>
<evidence type="ECO:0000256" key="10">
    <source>
        <dbReference type="ARBA" id="ARBA00022842"/>
    </source>
</evidence>
<accession>A0A1I8P714</accession>
<evidence type="ECO:0000256" key="14">
    <source>
        <dbReference type="SAM" id="Coils"/>
    </source>
</evidence>
<dbReference type="InterPro" id="IPR059000">
    <property type="entry name" value="ATPase_P-type_domA"/>
</dbReference>
<dbReference type="Pfam" id="PF13246">
    <property type="entry name" value="Cation_ATPase"/>
    <property type="match status" value="1"/>
</dbReference>
<keyword evidence="3" id="KW-0813">Transport</keyword>
<keyword evidence="14" id="KW-0175">Coiled coil</keyword>
<evidence type="ECO:0000256" key="8">
    <source>
        <dbReference type="ARBA" id="ARBA00022824"/>
    </source>
</evidence>
<feature type="domain" description="P5A-ATPase transmembrane helical hairpin" evidence="17">
    <location>
        <begin position="57"/>
        <end position="124"/>
    </location>
</feature>
<dbReference type="SFLD" id="SFLDG00002">
    <property type="entry name" value="C1.7:_P-type_atpase_like"/>
    <property type="match status" value="1"/>
</dbReference>
<dbReference type="GO" id="GO:0006874">
    <property type="term" value="P:intracellular calcium ion homeostasis"/>
    <property type="evidence" value="ECO:0007669"/>
    <property type="project" value="TreeGrafter"/>
</dbReference>
<dbReference type="SFLD" id="SFLDF00027">
    <property type="entry name" value="p-type_atpase"/>
    <property type="match status" value="1"/>
</dbReference>
<keyword evidence="8" id="KW-0256">Endoplasmic reticulum</keyword>
<organism evidence="18 19">
    <name type="scientific">Stomoxys calcitrans</name>
    <name type="common">Stable fly</name>
    <name type="synonym">Conops calcitrans</name>
    <dbReference type="NCBI Taxonomy" id="35570"/>
    <lineage>
        <taxon>Eukaryota</taxon>
        <taxon>Metazoa</taxon>
        <taxon>Ecdysozoa</taxon>
        <taxon>Arthropoda</taxon>
        <taxon>Hexapoda</taxon>
        <taxon>Insecta</taxon>
        <taxon>Pterygota</taxon>
        <taxon>Neoptera</taxon>
        <taxon>Endopterygota</taxon>
        <taxon>Diptera</taxon>
        <taxon>Brachycera</taxon>
        <taxon>Muscomorpha</taxon>
        <taxon>Muscoidea</taxon>
        <taxon>Muscidae</taxon>
        <taxon>Stomoxys</taxon>
    </lineage>
</organism>
<name>A0A1I8P714_STOCA</name>
<feature type="transmembrane region" description="Helical" evidence="15">
    <location>
        <begin position="1065"/>
        <end position="1085"/>
    </location>
</feature>
<evidence type="ECO:0000259" key="17">
    <source>
        <dbReference type="Pfam" id="PF23143"/>
    </source>
</evidence>
<keyword evidence="19" id="KW-1185">Reference proteome</keyword>
<evidence type="ECO:0000256" key="12">
    <source>
        <dbReference type="ARBA" id="ARBA00022989"/>
    </source>
</evidence>
<evidence type="ECO:0000256" key="5">
    <source>
        <dbReference type="ARBA" id="ARBA00022692"/>
    </source>
</evidence>
<evidence type="ECO:0000313" key="19">
    <source>
        <dbReference type="Proteomes" id="UP000095300"/>
    </source>
</evidence>
<feature type="transmembrane region" description="Helical" evidence="15">
    <location>
        <begin position="250"/>
        <end position="269"/>
    </location>
</feature>
<dbReference type="FunFam" id="2.70.150.10:FF:000015">
    <property type="entry name" value="Cation-transporting ATPase"/>
    <property type="match status" value="1"/>
</dbReference>
<dbReference type="PANTHER" id="PTHR45630:SF7">
    <property type="entry name" value="ENDOPLASMIC RETICULUM TRANSMEMBRANE HELIX TRANSLOCASE"/>
    <property type="match status" value="1"/>
</dbReference>
<keyword evidence="7" id="KW-0547">Nucleotide-binding</keyword>
<comment type="subcellular location">
    <subcellularLocation>
        <location evidence="1">Endoplasmic reticulum membrane</location>
        <topology evidence="1">Multi-pass membrane protein</topology>
    </subcellularLocation>
</comment>
<sequence length="1227" mass="137453">MKEDEASKCAEHKQIEDIAAEIDELNVPSVGRNVSHAGVVGRIDDLVQYVGLYIRNPIVLSGVVLPFVPLYLGAFYLWLSYGVDEHYEAGLVAVAAIAFVHILTLLCCYWSVHVLAFLNCRKVKTPQVGVLAKVVPTENNGSSEMVSIRSTKTENGETFYFLFQKTKYIWDEEKATFRGLQFPVNELLSHYSKSRGFETDESITLAEQIYGRNNMEMVVPEFLDLFIERATAPFFVFQIFSVGLWCLDEYWYYSLFTLFMLIVFECTLVQQQLRNMSEIRKMGNKPYLINVFRYNKWRSLPSNLLLPGDLVSIIRSQSENLVPCDLVLLRGSCIVDESMLTGESVPQMKESLESLDNLDTELDVEGDGKLFVLFGGTKVVQHTAPTKDAMRAPDGGCIGYVLRNGFNTSQGKLLRTILFGVKRVTENNLETFAFIVFLMIFAVAAASYVWIKGSEDPERNRYKLFLECTLILTSIIPPDLPIELTLAVNTSLMQLSKLFVFCTEPFRIPFAGKVQICCFDKTGTLTSDNLMVEGVAGLTDDAAIIPMDKAEDNTIQVLATCHSLVMLEDGLVGDPLEKATLTAVDWNLTKQESVIPKRGKLKPLRIYQRFYFSSALKRMSVLAGHLSQFSSDVHYIGTVKGAPEVLMKMLKEVPKNYEKTFLEYSRRGARVLALGIKDLGSLSSQRVRELKREDVECDLTFAGFVIISCPMKPDSKNVIKELIQASHKVVMITGDNPLTACHVAEELRFTRKKLLILSLSKKELNCWQWNSIDGETNLDLNDDLKTILTDYDLCITGEGLQYLNDFQHKKMLEILPRITVCARFAPKQKEFVITTLKQLGYCTLMCGDGTNDVGALKHANVGVSLLSNVPIKRAVSPSTTITSTANSAGNSVDNLPISHNTIAAATQRTVGRNANATVNRQMNQALSPRDRALQQRREQLAQTQARLQNVLREIDEEQVSVVKLGDASIAAPFTSKSSSIMCVNHIIKQGRCTLVTTLQMFKILALNALISAYCQSVLYIDGVKFSDTQATLQGLFIAACFLFITRSKPLKTLSKTAPLPNIFNMYTVCTILCQFAVHFASLYYLTQEATSRAPPREGKVKLYIDMDADEKQKFEPNIINSTVYIICLALQVSTFAVNYKGHPFMESLRENRLLLYSILISTGLVFMLALGLSPDLTNTFEIVEFPSDFRLILICVLLADTICAYFFDRVCSFLFGETRRKSSVLSC</sequence>
<evidence type="ECO:0000256" key="15">
    <source>
        <dbReference type="SAM" id="Phobius"/>
    </source>
</evidence>
<dbReference type="NCBIfam" id="TIGR01494">
    <property type="entry name" value="ATPase_P-type"/>
    <property type="match status" value="1"/>
</dbReference>
<evidence type="ECO:0000256" key="1">
    <source>
        <dbReference type="ARBA" id="ARBA00004477"/>
    </source>
</evidence>
<dbReference type="InterPro" id="IPR001757">
    <property type="entry name" value="P_typ_ATPase"/>
</dbReference>
<dbReference type="STRING" id="35570.A0A1I8P714"/>
<dbReference type="AlphaFoldDB" id="A0A1I8P714"/>
<gene>
    <name evidence="18" type="primary">106095575</name>
</gene>
<dbReference type="Gene3D" id="3.40.50.1000">
    <property type="entry name" value="HAD superfamily/HAD-like"/>
    <property type="match status" value="1"/>
</dbReference>
<feature type="transmembrane region" description="Helical" evidence="15">
    <location>
        <begin position="1123"/>
        <end position="1141"/>
    </location>
</feature>
<dbReference type="PROSITE" id="PS00154">
    <property type="entry name" value="ATPASE_E1_E2"/>
    <property type="match status" value="1"/>
</dbReference>
<proteinExistence type="inferred from homology"/>
<dbReference type="InterPro" id="IPR047820">
    <property type="entry name" value="P5A-type_ATPase"/>
</dbReference>
<keyword evidence="5 15" id="KW-0812">Transmembrane</keyword>
<evidence type="ECO:0000256" key="13">
    <source>
        <dbReference type="ARBA" id="ARBA00023136"/>
    </source>
</evidence>
<dbReference type="Gene3D" id="3.40.1110.10">
    <property type="entry name" value="Calcium-transporting ATPase, cytoplasmic domain N"/>
    <property type="match status" value="1"/>
</dbReference>
<dbReference type="SUPFAM" id="SSF81665">
    <property type="entry name" value="Calcium ATPase, transmembrane domain M"/>
    <property type="match status" value="1"/>
</dbReference>